<dbReference type="PRINTS" id="PR00173">
    <property type="entry name" value="EDTRNSPORT"/>
</dbReference>
<dbReference type="STRING" id="675816.VIA_003597"/>
<dbReference type="Pfam" id="PF13726">
    <property type="entry name" value="Na_H_antiport_2"/>
    <property type="match status" value="1"/>
</dbReference>
<dbReference type="PANTHER" id="PTHR37821">
    <property type="entry name" value="AMINO ACID TRANSPORTER YUIF-RELATED"/>
    <property type="match status" value="1"/>
</dbReference>
<dbReference type="RefSeq" id="WP_004414951.1">
    <property type="nucleotide sequence ID" value="NZ_ACZV01000005.1"/>
</dbReference>
<dbReference type="OrthoDB" id="9772446at2"/>
<dbReference type="Proteomes" id="UP000002817">
    <property type="component" value="Unassembled WGS sequence"/>
</dbReference>
<gene>
    <name evidence="9" type="ORF">VIA_003597</name>
    <name evidence="10" type="ORF">VIOR3934_07773</name>
</gene>
<evidence type="ECO:0000313" key="12">
    <source>
        <dbReference type="Proteomes" id="UP000003515"/>
    </source>
</evidence>
<dbReference type="eggNOG" id="COG2056">
    <property type="taxonomic scope" value="Bacteria"/>
</dbReference>
<name>C9QM64_VIBOR</name>
<evidence type="ECO:0000256" key="2">
    <source>
        <dbReference type="ARBA" id="ARBA00022475"/>
    </source>
</evidence>
<evidence type="ECO:0000256" key="4">
    <source>
        <dbReference type="ARBA" id="ARBA00022989"/>
    </source>
</evidence>
<evidence type="ECO:0000256" key="3">
    <source>
        <dbReference type="ARBA" id="ARBA00022692"/>
    </source>
</evidence>
<dbReference type="InterPro" id="IPR052576">
    <property type="entry name" value="AA_Transporter-Related"/>
</dbReference>
<evidence type="ECO:0000256" key="6">
    <source>
        <dbReference type="SAM" id="Phobius"/>
    </source>
</evidence>
<dbReference type="EMBL" id="AFWH01000062">
    <property type="protein sequence ID" value="EGU46635.1"/>
    <property type="molecule type" value="Genomic_DNA"/>
</dbReference>
<feature type="domain" description="Na+/H+ antiporter NhaC-like C-terminal" evidence="7">
    <location>
        <begin position="150"/>
        <end position="435"/>
    </location>
</feature>
<evidence type="ECO:0008006" key="13">
    <source>
        <dbReference type="Google" id="ProtNLM"/>
    </source>
</evidence>
<dbReference type="Pfam" id="PF03553">
    <property type="entry name" value="Na_H_antiporter"/>
    <property type="match status" value="1"/>
</dbReference>
<feature type="transmembrane region" description="Helical" evidence="6">
    <location>
        <begin position="292"/>
        <end position="311"/>
    </location>
</feature>
<dbReference type="PATRIC" id="fig|675816.5.peg.3723"/>
<evidence type="ECO:0000256" key="5">
    <source>
        <dbReference type="ARBA" id="ARBA00023136"/>
    </source>
</evidence>
<reference evidence="9 12" key="1">
    <citation type="submission" date="2009-10" db="EMBL/GenBank/DDBJ databases">
        <authorList>
            <consortium name="Los Alamos National Laboratory (LANL)"/>
            <consortium name="National Microbial Pathogen Data Resource (NMPDR)"/>
            <person name="Munk A.C."/>
            <person name="Chertkov O."/>
            <person name="Tapia R."/>
            <person name="Green L."/>
            <person name="Rogers Y."/>
            <person name="Detter J.C."/>
            <person name="Bruce D."/>
            <person name="Brettin T.S."/>
            <person name="Colwell R.R."/>
            <person name="Huq A."/>
            <person name="Grim C.J."/>
            <person name="Hasan N.A."/>
            <person name="Bartels D."/>
            <person name="Vonstein V."/>
        </authorList>
    </citation>
    <scope>NUCLEOTIDE SEQUENCE [LARGE SCALE GENOMIC DNA]</scope>
    <source>
        <strain evidence="9 12">CIP 102891</strain>
    </source>
</reference>
<feature type="transmembrane region" description="Helical" evidence="6">
    <location>
        <begin position="52"/>
        <end position="72"/>
    </location>
</feature>
<proteinExistence type="predicted"/>
<dbReference type="Proteomes" id="UP000003515">
    <property type="component" value="Unassembled WGS sequence"/>
</dbReference>
<reference evidence="10" key="2">
    <citation type="submission" date="2011-08" db="EMBL/GenBank/DDBJ databases">
        <authorList>
            <person name="Hoffman M."/>
            <person name="Strain E.A."/>
            <person name="Brown E."/>
            <person name="Allard M.W."/>
        </authorList>
    </citation>
    <scope>NUCLEOTIDE SEQUENCE</scope>
    <source>
        <strain evidence="10">CIP 102891</strain>
    </source>
</reference>
<feature type="transmembrane region" description="Helical" evidence="6">
    <location>
        <begin position="262"/>
        <end position="280"/>
    </location>
</feature>
<evidence type="ECO:0000313" key="10">
    <source>
        <dbReference type="EMBL" id="EGU46635.1"/>
    </source>
</evidence>
<dbReference type="GO" id="GO:0005886">
    <property type="term" value="C:plasma membrane"/>
    <property type="evidence" value="ECO:0007669"/>
    <property type="project" value="UniProtKB-SubCell"/>
</dbReference>
<evidence type="ECO:0000313" key="11">
    <source>
        <dbReference type="Proteomes" id="UP000002817"/>
    </source>
</evidence>
<keyword evidence="5 6" id="KW-0472">Membrane</keyword>
<feature type="transmembrane region" description="Helical" evidence="6">
    <location>
        <begin position="150"/>
        <end position="174"/>
    </location>
</feature>
<keyword evidence="3 6" id="KW-0812">Transmembrane</keyword>
<dbReference type="EMBL" id="ACZV01000005">
    <property type="protein sequence ID" value="EEX92952.1"/>
    <property type="molecule type" value="Genomic_DNA"/>
</dbReference>
<feature type="transmembrane region" description="Helical" evidence="6">
    <location>
        <begin position="119"/>
        <end position="138"/>
    </location>
</feature>
<evidence type="ECO:0000259" key="8">
    <source>
        <dbReference type="Pfam" id="PF13726"/>
    </source>
</evidence>
<protein>
    <recommendedName>
        <fullName evidence="13">Permease</fullName>
    </recommendedName>
</protein>
<feature type="transmembrane region" description="Helical" evidence="6">
    <location>
        <begin position="236"/>
        <end position="256"/>
    </location>
</feature>
<feature type="transmembrane region" description="Helical" evidence="6">
    <location>
        <begin position="194"/>
        <end position="215"/>
    </location>
</feature>
<dbReference type="PANTHER" id="PTHR37821:SF1">
    <property type="entry name" value="AMINO ACID TRANSPORTER YUIF-RELATED"/>
    <property type="match status" value="1"/>
</dbReference>
<dbReference type="AlphaFoldDB" id="C9QM64"/>
<feature type="transmembrane region" description="Helical" evidence="6">
    <location>
        <begin position="363"/>
        <end position="388"/>
    </location>
</feature>
<organism evidence="10 11">
    <name type="scientific">Vibrio orientalis CIP 102891 = ATCC 33934</name>
    <dbReference type="NCBI Taxonomy" id="675816"/>
    <lineage>
        <taxon>Bacteria</taxon>
        <taxon>Pseudomonadati</taxon>
        <taxon>Pseudomonadota</taxon>
        <taxon>Gammaproteobacteria</taxon>
        <taxon>Vibrionales</taxon>
        <taxon>Vibrionaceae</taxon>
        <taxon>Vibrio</taxon>
        <taxon>Vibrio oreintalis group</taxon>
    </lineage>
</organism>
<feature type="transmembrane region" description="Helical" evidence="6">
    <location>
        <begin position="93"/>
        <end position="113"/>
    </location>
</feature>
<reference evidence="10 11" key="3">
    <citation type="journal article" date="2012" name="Int. J. Syst. Evol. Microbiol.">
        <title>Vibrio caribbeanicus sp. nov., isolated from the marine sponge Scleritoderma cyanea.</title>
        <authorList>
            <person name="Hoffmann M."/>
            <person name="Monday S.R."/>
            <person name="Allard M.W."/>
            <person name="Strain E.A."/>
            <person name="Whittaker P."/>
            <person name="Naum M."/>
            <person name="McCarthy P.J."/>
            <person name="Lopez J.V."/>
            <person name="Fischer M."/>
            <person name="Brown E.W."/>
        </authorList>
    </citation>
    <scope>NUCLEOTIDE SEQUENCE [LARGE SCALE GENOMIC DNA]</scope>
    <source>
        <strain evidence="10">CIP 102891</strain>
        <strain evidence="11">CIP 102891 / ATCC 33934</strain>
    </source>
</reference>
<feature type="transmembrane region" description="Helical" evidence="6">
    <location>
        <begin position="423"/>
        <end position="440"/>
    </location>
</feature>
<evidence type="ECO:0000259" key="7">
    <source>
        <dbReference type="Pfam" id="PF03553"/>
    </source>
</evidence>
<keyword evidence="4 6" id="KW-1133">Transmembrane helix</keyword>
<sequence length="441" mass="45899">MNPVVISVCIMLALALMRVNVVVALTFSAIVGGLVSGMELNQAVAAFESGLGGGATIALSYAMLGTFAVAISRSGITDLLANSVIKRIHGKENAAASTGLKYAVLIALVLVTMSSQNVIPVHIAFIPILIPPLLGVFAKLNLDRRMIACVLTFGLVTPYMVLPIGFGGIFLNNILLKNLHDNGLENVVASQVPVAMLLPAAGMIFGLLTAIFFSYRKPRQYKETELTRVDNSTKEIQPKNIAVAAAGIVAALSVQLMTGSMIIGGLAGFMVFTFGGVIAWKETHDVFTKGVHMMAMIGFIMIAAAGFAAVMKQTGGVESLVEALATSIGDNKPLAALLMLVVGLLVTMGIGSSFSTIPILATIYVPLAAAFGFSPMATIALVGTAAALGDAGSPASDSTLGPTSGLNADGQHEHIWETVVPTFIHYNIPLIVFGWIAAMVL</sequence>
<feature type="domain" description="Putative Na+/H+ antiporter N-terminal" evidence="8">
    <location>
        <begin position="2"/>
        <end position="88"/>
    </location>
</feature>
<dbReference type="InterPro" id="IPR018461">
    <property type="entry name" value="Na/H_Antiport_NhaC-like_C"/>
</dbReference>
<evidence type="ECO:0000256" key="1">
    <source>
        <dbReference type="ARBA" id="ARBA00004651"/>
    </source>
</evidence>
<keyword evidence="12" id="KW-1185">Reference proteome</keyword>
<accession>C9QM64</accession>
<comment type="caution">
    <text evidence="10">The sequence shown here is derived from an EMBL/GenBank/DDBJ whole genome shotgun (WGS) entry which is preliminary data.</text>
</comment>
<feature type="transmembrane region" description="Helical" evidence="6">
    <location>
        <begin position="334"/>
        <end position="351"/>
    </location>
</feature>
<comment type="subcellular location">
    <subcellularLocation>
        <location evidence="1">Cell membrane</location>
        <topology evidence="1">Multi-pass membrane protein</topology>
    </subcellularLocation>
</comment>
<evidence type="ECO:0000313" key="9">
    <source>
        <dbReference type="EMBL" id="EEX92952.1"/>
    </source>
</evidence>
<keyword evidence="2" id="KW-1003">Cell membrane</keyword>
<dbReference type="InterPro" id="IPR032813">
    <property type="entry name" value="Na_H_antiport_N"/>
</dbReference>